<dbReference type="InterPro" id="IPR042100">
    <property type="entry name" value="Bug_dom1"/>
</dbReference>
<feature type="chain" id="PRO_5045141007" evidence="2">
    <location>
        <begin position="21"/>
        <end position="313"/>
    </location>
</feature>
<reference evidence="4" key="1">
    <citation type="journal article" date="2019" name="Int. J. Syst. Evol. Microbiol.">
        <title>The Global Catalogue of Microorganisms (GCM) 10K type strain sequencing project: providing services to taxonomists for standard genome sequencing and annotation.</title>
        <authorList>
            <consortium name="The Broad Institute Genomics Platform"/>
            <consortium name="The Broad Institute Genome Sequencing Center for Infectious Disease"/>
            <person name="Wu L."/>
            <person name="Ma J."/>
        </authorList>
    </citation>
    <scope>NUCLEOTIDE SEQUENCE [LARGE SCALE GENOMIC DNA]</scope>
    <source>
        <strain evidence="4">KCTC 42899</strain>
    </source>
</reference>
<evidence type="ECO:0000256" key="2">
    <source>
        <dbReference type="SAM" id="SignalP"/>
    </source>
</evidence>
<keyword evidence="2" id="KW-0732">Signal</keyword>
<organism evidence="3 4">
    <name type="scientific">Paracoccus mangrovi</name>
    <dbReference type="NCBI Taxonomy" id="1715645"/>
    <lineage>
        <taxon>Bacteria</taxon>
        <taxon>Pseudomonadati</taxon>
        <taxon>Pseudomonadota</taxon>
        <taxon>Alphaproteobacteria</taxon>
        <taxon>Rhodobacterales</taxon>
        <taxon>Paracoccaceae</taxon>
        <taxon>Paracoccus</taxon>
    </lineage>
</organism>
<keyword evidence="4" id="KW-1185">Reference proteome</keyword>
<dbReference type="InterPro" id="IPR005064">
    <property type="entry name" value="BUG"/>
</dbReference>
<dbReference type="Proteomes" id="UP001595721">
    <property type="component" value="Unassembled WGS sequence"/>
</dbReference>
<dbReference type="Gene3D" id="3.40.190.10">
    <property type="entry name" value="Periplasmic binding protein-like II"/>
    <property type="match status" value="1"/>
</dbReference>
<name>A0ABV7R280_9RHOB</name>
<evidence type="ECO:0000313" key="4">
    <source>
        <dbReference type="Proteomes" id="UP001595721"/>
    </source>
</evidence>
<comment type="similarity">
    <text evidence="1">Belongs to the UPF0065 (bug) family.</text>
</comment>
<dbReference type="Pfam" id="PF03401">
    <property type="entry name" value="TctC"/>
    <property type="match status" value="1"/>
</dbReference>
<dbReference type="RefSeq" id="WP_377743159.1">
    <property type="nucleotide sequence ID" value="NZ_JBHRXJ010000003.1"/>
</dbReference>
<proteinExistence type="inferred from homology"/>
<gene>
    <name evidence="3" type="ORF">ACFOMH_05580</name>
</gene>
<feature type="signal peptide" evidence="2">
    <location>
        <begin position="1"/>
        <end position="20"/>
    </location>
</feature>
<dbReference type="CDD" id="cd07012">
    <property type="entry name" value="PBP2_Bug_TTT"/>
    <property type="match status" value="1"/>
</dbReference>
<comment type="caution">
    <text evidence="3">The sequence shown here is derived from an EMBL/GenBank/DDBJ whole genome shotgun (WGS) entry which is preliminary data.</text>
</comment>
<evidence type="ECO:0000256" key="1">
    <source>
        <dbReference type="ARBA" id="ARBA00006987"/>
    </source>
</evidence>
<protein>
    <submittedName>
        <fullName evidence="3">Bug family tripartite tricarboxylate transporter substrate binding protein</fullName>
    </submittedName>
</protein>
<dbReference type="PANTHER" id="PTHR42928">
    <property type="entry name" value="TRICARBOXYLATE-BINDING PROTEIN"/>
    <property type="match status" value="1"/>
</dbReference>
<sequence length="313" mass="32105">MKQFVLASLFAGAIAAPAMADYTIIAPANPGGGWDQTARTMQTVMQEDGISPSVQVQNVPGAGGTIGLAQFASQNKGNPDALIVGGYVMVGAILTNNSPVSLKDVTPIARLTGEYEAIVVPAASPIQDMKGLIEALKADPGAVSWAGGSAGGTDHIAVGLIAKAAGVDPTKINYIAYSGGGEALAAILGNQVTAGVSSLGEFDAQVKAGTLRLLAVSSPERIEGTDAPTLKEAGLDVELQNWRMVAAAPGLSDEQKAKVSADIEKMVKSENWQKQLADKGWSDTYLSGADFDAQLAKDEEATAAVLKDIGLVK</sequence>
<dbReference type="PANTHER" id="PTHR42928:SF3">
    <property type="entry name" value="UPF0065 PROTEIN YFLP"/>
    <property type="match status" value="1"/>
</dbReference>
<accession>A0ABV7R280</accession>
<dbReference type="EMBL" id="JBHRXJ010000003">
    <property type="protein sequence ID" value="MFC3527638.1"/>
    <property type="molecule type" value="Genomic_DNA"/>
</dbReference>
<evidence type="ECO:0000313" key="3">
    <source>
        <dbReference type="EMBL" id="MFC3527638.1"/>
    </source>
</evidence>
<dbReference type="Gene3D" id="3.40.190.150">
    <property type="entry name" value="Bordetella uptake gene, domain 1"/>
    <property type="match status" value="1"/>
</dbReference>
<dbReference type="PIRSF" id="PIRSF017082">
    <property type="entry name" value="YflP"/>
    <property type="match status" value="1"/>
</dbReference>
<dbReference type="SUPFAM" id="SSF53850">
    <property type="entry name" value="Periplasmic binding protein-like II"/>
    <property type="match status" value="1"/>
</dbReference>